<protein>
    <submittedName>
        <fullName evidence="11">Peptidase inhibitor I9</fullName>
    </submittedName>
</protein>
<feature type="compositionally biased region" description="Gly residues" evidence="7">
    <location>
        <begin position="147"/>
        <end position="163"/>
    </location>
</feature>
<keyword evidence="2 5" id="KW-0645">Protease</keyword>
<feature type="domain" description="Peptidase S8/S53" evidence="9">
    <location>
        <begin position="239"/>
        <end position="443"/>
    </location>
</feature>
<dbReference type="Pfam" id="PF00082">
    <property type="entry name" value="Peptidase_S8"/>
    <property type="match status" value="1"/>
</dbReference>
<dbReference type="InterPro" id="IPR023828">
    <property type="entry name" value="Peptidase_S8_Ser-AS"/>
</dbReference>
<feature type="region of interest" description="Disordered" evidence="7">
    <location>
        <begin position="130"/>
        <end position="218"/>
    </location>
</feature>
<dbReference type="InterPro" id="IPR050131">
    <property type="entry name" value="Peptidase_S8_subtilisin-like"/>
</dbReference>
<evidence type="ECO:0000256" key="5">
    <source>
        <dbReference type="PROSITE-ProRule" id="PRU01240"/>
    </source>
</evidence>
<dbReference type="Pfam" id="PF05922">
    <property type="entry name" value="Inhibitor_I9"/>
    <property type="match status" value="1"/>
</dbReference>
<comment type="similarity">
    <text evidence="1 5 6">Belongs to the peptidase S8 family.</text>
</comment>
<keyword evidence="12" id="KW-1185">Reference proteome</keyword>
<dbReference type="GO" id="GO:0004252">
    <property type="term" value="F:serine-type endopeptidase activity"/>
    <property type="evidence" value="ECO:0007669"/>
    <property type="project" value="UniProtKB-UniRule"/>
</dbReference>
<name>A0A239E9C5_9BACT</name>
<evidence type="ECO:0000256" key="7">
    <source>
        <dbReference type="SAM" id="MobiDB-lite"/>
    </source>
</evidence>
<dbReference type="SUPFAM" id="SSF52743">
    <property type="entry name" value="Subtilisin-like"/>
    <property type="match status" value="1"/>
</dbReference>
<feature type="domain" description="Inhibitor I9" evidence="10">
    <location>
        <begin position="54"/>
        <end position="136"/>
    </location>
</feature>
<dbReference type="PANTHER" id="PTHR43806">
    <property type="entry name" value="PEPTIDASE S8"/>
    <property type="match status" value="1"/>
</dbReference>
<feature type="compositionally biased region" description="Pro residues" evidence="7">
    <location>
        <begin position="194"/>
        <end position="207"/>
    </location>
</feature>
<dbReference type="PROSITE" id="PS00138">
    <property type="entry name" value="SUBTILASE_SER"/>
    <property type="match status" value="1"/>
</dbReference>
<evidence type="ECO:0000256" key="3">
    <source>
        <dbReference type="ARBA" id="ARBA00022801"/>
    </source>
</evidence>
<dbReference type="InterPro" id="IPR015500">
    <property type="entry name" value="Peptidase_S8_subtilisin-rel"/>
</dbReference>
<evidence type="ECO:0000259" key="10">
    <source>
        <dbReference type="Pfam" id="PF05922"/>
    </source>
</evidence>
<evidence type="ECO:0000313" key="12">
    <source>
        <dbReference type="Proteomes" id="UP000198480"/>
    </source>
</evidence>
<feature type="active site" description="Charge relay system" evidence="5">
    <location>
        <position position="276"/>
    </location>
</feature>
<keyword evidence="4 5" id="KW-0720">Serine protease</keyword>
<dbReference type="InterPro" id="IPR010259">
    <property type="entry name" value="S8pro/Inhibitor_I9"/>
</dbReference>
<dbReference type="InterPro" id="IPR023827">
    <property type="entry name" value="Peptidase_S8_Asp-AS"/>
</dbReference>
<reference evidence="12" key="1">
    <citation type="submission" date="2017-06" db="EMBL/GenBank/DDBJ databases">
        <authorList>
            <person name="Varghese N."/>
            <person name="Submissions S."/>
        </authorList>
    </citation>
    <scope>NUCLEOTIDE SEQUENCE [LARGE SCALE GENOMIC DNA]</scope>
    <source>
        <strain evidence="12">5C</strain>
    </source>
</reference>
<feature type="signal peptide" evidence="8">
    <location>
        <begin position="1"/>
        <end position="29"/>
    </location>
</feature>
<dbReference type="Gene3D" id="3.40.50.200">
    <property type="entry name" value="Peptidase S8/S53 domain"/>
    <property type="match status" value="1"/>
</dbReference>
<dbReference type="AlphaFoldDB" id="A0A239E9C5"/>
<dbReference type="EMBL" id="FZOK01000009">
    <property type="protein sequence ID" value="SNS41227.1"/>
    <property type="molecule type" value="Genomic_DNA"/>
</dbReference>
<dbReference type="InterPro" id="IPR000209">
    <property type="entry name" value="Peptidase_S8/S53_dom"/>
</dbReference>
<dbReference type="PROSITE" id="PS51892">
    <property type="entry name" value="SUBTILASE"/>
    <property type="match status" value="1"/>
</dbReference>
<organism evidence="11 12">
    <name type="scientific">Belliella buryatensis</name>
    <dbReference type="NCBI Taxonomy" id="1500549"/>
    <lineage>
        <taxon>Bacteria</taxon>
        <taxon>Pseudomonadati</taxon>
        <taxon>Bacteroidota</taxon>
        <taxon>Cytophagia</taxon>
        <taxon>Cytophagales</taxon>
        <taxon>Cyclobacteriaceae</taxon>
        <taxon>Belliella</taxon>
    </lineage>
</organism>
<accession>A0A239E9C5</accession>
<keyword evidence="3 5" id="KW-0378">Hydrolase</keyword>
<dbReference type="GO" id="GO:0005615">
    <property type="term" value="C:extracellular space"/>
    <property type="evidence" value="ECO:0007669"/>
    <property type="project" value="TreeGrafter"/>
</dbReference>
<keyword evidence="8" id="KW-0732">Signal</keyword>
<evidence type="ECO:0000313" key="11">
    <source>
        <dbReference type="EMBL" id="SNS41227.1"/>
    </source>
</evidence>
<dbReference type="GO" id="GO:0006508">
    <property type="term" value="P:proteolysis"/>
    <property type="evidence" value="ECO:0007669"/>
    <property type="project" value="UniProtKB-KW"/>
</dbReference>
<evidence type="ECO:0000256" key="8">
    <source>
        <dbReference type="SAM" id="SignalP"/>
    </source>
</evidence>
<evidence type="ECO:0000259" key="9">
    <source>
        <dbReference type="Pfam" id="PF00082"/>
    </source>
</evidence>
<feature type="active site" description="Charge relay system" evidence="5">
    <location>
        <position position="241"/>
    </location>
</feature>
<dbReference type="InterPro" id="IPR037045">
    <property type="entry name" value="S8pro/Inhibitor_I9_sf"/>
</dbReference>
<feature type="compositionally biased region" description="Pro residues" evidence="7">
    <location>
        <begin position="173"/>
        <end position="186"/>
    </location>
</feature>
<dbReference type="RefSeq" id="WP_089240607.1">
    <property type="nucleotide sequence ID" value="NZ_FZOK01000009.1"/>
</dbReference>
<feature type="compositionally biased region" description="Polar residues" evidence="7">
    <location>
        <begin position="132"/>
        <end position="144"/>
    </location>
</feature>
<feature type="chain" id="PRO_5011991906" evidence="8">
    <location>
        <begin position="30"/>
        <end position="471"/>
    </location>
</feature>
<dbReference type="Gene3D" id="3.30.70.80">
    <property type="entry name" value="Peptidase S8 propeptide/proteinase inhibitor I9"/>
    <property type="match status" value="1"/>
</dbReference>
<dbReference type="PROSITE" id="PS51257">
    <property type="entry name" value="PROKAR_LIPOPROTEIN"/>
    <property type="match status" value="1"/>
</dbReference>
<dbReference type="OrthoDB" id="9798386at2"/>
<evidence type="ECO:0000256" key="4">
    <source>
        <dbReference type="ARBA" id="ARBA00022825"/>
    </source>
</evidence>
<dbReference type="PRINTS" id="PR00723">
    <property type="entry name" value="SUBTILISIN"/>
</dbReference>
<dbReference type="InterPro" id="IPR022398">
    <property type="entry name" value="Peptidase_S8_His-AS"/>
</dbReference>
<sequence>MKTLRKRITKGLTLGIVAALTMLVSCYEALDQEAPFNQELITQDFSSEFIPGEYIVELHPSAVNFRKSDKYEDVQAGMRKLSSEILFRNKISPENLRMVYGHAMDGFSVQLSDQEFEALRKDPRIKHIEQDQVITLSRPNDSTVNNRGGGNGGGNGGNNGGGPKKNNTTEPAPSDPEPTPTEPTPENPESTEPEPTPTEPEPSPEPEPVVSGPSTQEVPWGIKRIGGFTRYTGTNVAFILDTGIELDHPDLNVFVSLGIKIVPDDISTTLSDLHSHGTHVAGIVGAIDNSFGVVGVAAGAPVVPVKIMGDDGRGRVSWAIAGVDYVASVGKPGDVANLSIGASASTTFDNAVINASNKGIWFVTSAGNSADDANNYSPARANGPFLQTVSSMDSSDRMASSSNYGNPPIDWAAPGVSIRSTVLRGGYGSKNGTSMAAPHVAGLRLLGNIRGDGFIKNDKDSTPDPIAHRAN</sequence>
<feature type="active site" description="Charge relay system" evidence="5">
    <location>
        <position position="434"/>
    </location>
</feature>
<gene>
    <name evidence="11" type="ORF">SAMN06295967_10937</name>
</gene>
<dbReference type="SUPFAM" id="SSF54897">
    <property type="entry name" value="Protease propeptides/inhibitors"/>
    <property type="match status" value="1"/>
</dbReference>
<dbReference type="PROSITE" id="PS00136">
    <property type="entry name" value="SUBTILASE_ASP"/>
    <property type="match status" value="1"/>
</dbReference>
<dbReference type="InterPro" id="IPR036852">
    <property type="entry name" value="Peptidase_S8/S53_dom_sf"/>
</dbReference>
<evidence type="ECO:0000256" key="6">
    <source>
        <dbReference type="RuleBase" id="RU003355"/>
    </source>
</evidence>
<evidence type="ECO:0000256" key="1">
    <source>
        <dbReference type="ARBA" id="ARBA00011073"/>
    </source>
</evidence>
<proteinExistence type="inferred from homology"/>
<dbReference type="PROSITE" id="PS00137">
    <property type="entry name" value="SUBTILASE_HIS"/>
    <property type="match status" value="1"/>
</dbReference>
<dbReference type="Proteomes" id="UP000198480">
    <property type="component" value="Unassembled WGS sequence"/>
</dbReference>
<evidence type="ECO:0000256" key="2">
    <source>
        <dbReference type="ARBA" id="ARBA00022670"/>
    </source>
</evidence>
<dbReference type="PANTHER" id="PTHR43806:SF11">
    <property type="entry name" value="CEREVISIN-RELATED"/>
    <property type="match status" value="1"/>
</dbReference>